<accession>A0A5N5RE39</accession>
<feature type="transmembrane region" description="Helical" evidence="2">
    <location>
        <begin position="79"/>
        <end position="98"/>
    </location>
</feature>
<keyword evidence="5" id="KW-1185">Reference proteome</keyword>
<comment type="caution">
    <text evidence="4">The sequence shown here is derived from an EMBL/GenBank/DDBJ whole genome shotgun (WGS) entry which is preliminary data.</text>
</comment>
<sequence>MCAVFGVLLLALAALVWWTAVWTEVGQSYDDLVLTNFNDSILGPLAPVVRLFTKSPVVIAVSAAFALAAFAIMAIRRRWWLIGQSVALAALCYAATLLKYVLPRPFIIYTNYPVVNSAPSGHTMLAATACALLLIAVAREGRALAAVVGMVVSSTVGLSVIAGKWHRPSDVLTSLLIVAGLTLIILSFTRASGMDAPGRRVSSISVQIVGTVMITAGLIACVYAGYVVWQILPGLSLSAGWAVNGAHASTVVGVLAVSSLTGGLVLSMRHLTAAPLSRMGLIGAPPTPPKQPNRQEQQKRQRQPKRQSKRSKR</sequence>
<feature type="transmembrane region" description="Helical" evidence="2">
    <location>
        <begin position="171"/>
        <end position="189"/>
    </location>
</feature>
<evidence type="ECO:0000313" key="4">
    <source>
        <dbReference type="EMBL" id="KAB5605519.1"/>
    </source>
</evidence>
<organism evidence="4 5">
    <name type="scientific">Bifidobacterium jacchi</name>
    <dbReference type="NCBI Taxonomy" id="2490545"/>
    <lineage>
        <taxon>Bacteria</taxon>
        <taxon>Bacillati</taxon>
        <taxon>Actinomycetota</taxon>
        <taxon>Actinomycetes</taxon>
        <taxon>Bifidobacteriales</taxon>
        <taxon>Bifidobacteriaceae</taxon>
        <taxon>Bifidobacterium</taxon>
    </lineage>
</organism>
<feature type="transmembrane region" description="Helical" evidence="2">
    <location>
        <begin position="144"/>
        <end position="165"/>
    </location>
</feature>
<dbReference type="InterPro" id="IPR000326">
    <property type="entry name" value="PAP2/HPO"/>
</dbReference>
<feature type="transmembrane region" description="Helical" evidence="2">
    <location>
        <begin position="47"/>
        <end position="72"/>
    </location>
</feature>
<keyword evidence="2" id="KW-0812">Transmembrane</keyword>
<dbReference type="Pfam" id="PF01569">
    <property type="entry name" value="PAP2"/>
    <property type="match status" value="1"/>
</dbReference>
<keyword evidence="2" id="KW-0472">Membrane</keyword>
<feature type="compositionally biased region" description="Basic residues" evidence="1">
    <location>
        <begin position="300"/>
        <end position="313"/>
    </location>
</feature>
<feature type="transmembrane region" description="Helical" evidence="2">
    <location>
        <begin position="118"/>
        <end position="137"/>
    </location>
</feature>
<reference evidence="4 5" key="1">
    <citation type="journal article" date="2019" name="Int. J. Syst. Evol. Microbiol.">
        <title>Bifidobacterium jacchi sp. nov., isolated from the faeces of a baby common marmoset (Callithrix jacchus).</title>
        <authorList>
            <person name="Modesto M."/>
            <person name="Watanabe K."/>
            <person name="Arita M."/>
            <person name="Satti M."/>
            <person name="Oki K."/>
            <person name="Sciavilla P."/>
            <person name="Patavino C."/>
            <person name="Camma C."/>
            <person name="Michelini S."/>
            <person name="Sgorbati B."/>
            <person name="Mattarelli P."/>
        </authorList>
    </citation>
    <scope>NUCLEOTIDE SEQUENCE [LARGE SCALE GENOMIC DNA]</scope>
    <source>
        <strain evidence="4 5">MRM 9.3</strain>
    </source>
</reference>
<dbReference type="CDD" id="cd01610">
    <property type="entry name" value="PAP2_like"/>
    <property type="match status" value="1"/>
</dbReference>
<dbReference type="OrthoDB" id="3240395at2"/>
<evidence type="ECO:0000256" key="1">
    <source>
        <dbReference type="SAM" id="MobiDB-lite"/>
    </source>
</evidence>
<feature type="region of interest" description="Disordered" evidence="1">
    <location>
        <begin position="279"/>
        <end position="313"/>
    </location>
</feature>
<dbReference type="SUPFAM" id="SSF48317">
    <property type="entry name" value="Acid phosphatase/Vanadium-dependent haloperoxidase"/>
    <property type="match status" value="1"/>
</dbReference>
<protein>
    <submittedName>
        <fullName evidence="4">Phosphatase PAP2 family protein</fullName>
    </submittedName>
</protein>
<dbReference type="Proteomes" id="UP000326336">
    <property type="component" value="Unassembled WGS sequence"/>
</dbReference>
<dbReference type="InterPro" id="IPR036938">
    <property type="entry name" value="PAP2/HPO_sf"/>
</dbReference>
<keyword evidence="2" id="KW-1133">Transmembrane helix</keyword>
<name>A0A5N5RE39_9BIFI</name>
<evidence type="ECO:0000313" key="5">
    <source>
        <dbReference type="Proteomes" id="UP000326336"/>
    </source>
</evidence>
<feature type="transmembrane region" description="Helical" evidence="2">
    <location>
        <begin position="246"/>
        <end position="268"/>
    </location>
</feature>
<evidence type="ECO:0000259" key="3">
    <source>
        <dbReference type="Pfam" id="PF01569"/>
    </source>
</evidence>
<dbReference type="Gene3D" id="1.20.144.10">
    <property type="entry name" value="Phosphatidic acid phosphatase type 2/haloperoxidase"/>
    <property type="match status" value="1"/>
</dbReference>
<proteinExistence type="predicted"/>
<feature type="transmembrane region" description="Helical" evidence="2">
    <location>
        <begin position="201"/>
        <end position="226"/>
    </location>
</feature>
<feature type="domain" description="Phosphatidic acid phosphatase type 2/haloperoxidase" evidence="3">
    <location>
        <begin position="95"/>
        <end position="189"/>
    </location>
</feature>
<evidence type="ECO:0000256" key="2">
    <source>
        <dbReference type="SAM" id="Phobius"/>
    </source>
</evidence>
<gene>
    <name evidence="4" type="ORF">EHS19_09050</name>
</gene>
<dbReference type="AlphaFoldDB" id="A0A5N5RE39"/>
<dbReference type="EMBL" id="RQSP01000042">
    <property type="protein sequence ID" value="KAB5605519.1"/>
    <property type="molecule type" value="Genomic_DNA"/>
</dbReference>